<reference evidence="3 4" key="1">
    <citation type="journal article" date="2015" name="Genome Biol. Evol.">
        <title>Characterization of Three Mycobacterium spp. with Potential Use in Bioremediation by Genome Sequencing and Comparative Genomics.</title>
        <authorList>
            <person name="Das S."/>
            <person name="Pettersson B.M."/>
            <person name="Behra P.R."/>
            <person name="Ramesh M."/>
            <person name="Dasgupta S."/>
            <person name="Bhattacharya A."/>
            <person name="Kirsebom L.A."/>
        </authorList>
    </citation>
    <scope>NUCLEOTIDE SEQUENCE [LARGE SCALE GENOMIC DNA]</scope>
    <source>
        <strain evidence="3 4">DSM 43826</strain>
    </source>
</reference>
<name>A0A0J6VKI7_9MYCO</name>
<feature type="chain" id="PRO_5038355499" description="Intersectin-EH binding protein Ibp1" evidence="2">
    <location>
        <begin position="32"/>
        <end position="76"/>
    </location>
</feature>
<dbReference type="Proteomes" id="UP000036513">
    <property type="component" value="Unassembled WGS sequence"/>
</dbReference>
<dbReference type="STRING" id="37916.MCHLDSM_05672"/>
<gene>
    <name evidence="3" type="ORF">MCHLDSM_05672</name>
</gene>
<accession>A0A0J6VKI7</accession>
<organism evidence="3 4">
    <name type="scientific">Mycolicibacterium chlorophenolicum</name>
    <dbReference type="NCBI Taxonomy" id="37916"/>
    <lineage>
        <taxon>Bacteria</taxon>
        <taxon>Bacillati</taxon>
        <taxon>Actinomycetota</taxon>
        <taxon>Actinomycetes</taxon>
        <taxon>Mycobacteriales</taxon>
        <taxon>Mycobacteriaceae</taxon>
        <taxon>Mycolicibacterium</taxon>
    </lineage>
</organism>
<evidence type="ECO:0000256" key="2">
    <source>
        <dbReference type="SAM" id="SignalP"/>
    </source>
</evidence>
<feature type="signal peptide" evidence="2">
    <location>
        <begin position="1"/>
        <end position="31"/>
    </location>
</feature>
<dbReference type="AlphaFoldDB" id="A0A0J6VKI7"/>
<keyword evidence="4" id="KW-1185">Reference proteome</keyword>
<evidence type="ECO:0000313" key="3">
    <source>
        <dbReference type="EMBL" id="KMO70779.1"/>
    </source>
</evidence>
<comment type="caution">
    <text evidence="3">The sequence shown here is derived from an EMBL/GenBank/DDBJ whole genome shotgun (WGS) entry which is preliminary data.</text>
</comment>
<dbReference type="PATRIC" id="fig|37916.4.peg.5687"/>
<dbReference type="EMBL" id="JYNL01000064">
    <property type="protein sequence ID" value="KMO70779.1"/>
    <property type="molecule type" value="Genomic_DNA"/>
</dbReference>
<evidence type="ECO:0000313" key="4">
    <source>
        <dbReference type="Proteomes" id="UP000036513"/>
    </source>
</evidence>
<evidence type="ECO:0008006" key="5">
    <source>
        <dbReference type="Google" id="ProtNLM"/>
    </source>
</evidence>
<evidence type="ECO:0000256" key="1">
    <source>
        <dbReference type="SAM" id="MobiDB-lite"/>
    </source>
</evidence>
<keyword evidence="2" id="KW-0732">Signal</keyword>
<feature type="region of interest" description="Disordered" evidence="1">
    <location>
        <begin position="25"/>
        <end position="76"/>
    </location>
</feature>
<protein>
    <recommendedName>
        <fullName evidence="5">Intersectin-EH binding protein Ibp1</fullName>
    </recommendedName>
</protein>
<proteinExistence type="predicted"/>
<sequence precursor="true">MMKSTQRVLAGIGALMAAATVGGAGMAPAYATPPPPAPPQCDARGPGDTPDQPGVSDTDNVQDGDQGGPEVPDGPC</sequence>
<dbReference type="RefSeq" id="WP_048472693.1">
    <property type="nucleotide sequence ID" value="NZ_JYNL01000064.1"/>
</dbReference>